<evidence type="ECO:0000313" key="5">
    <source>
        <dbReference type="Proteomes" id="UP000253741"/>
    </source>
</evidence>
<reference evidence="4 5" key="1">
    <citation type="submission" date="2018-07" db="EMBL/GenBank/DDBJ databases">
        <title>Streptomyces species from bats.</title>
        <authorList>
            <person name="Dunlap C."/>
        </authorList>
    </citation>
    <scope>NUCLEOTIDE SEQUENCE [LARGE SCALE GENOMIC DNA]</scope>
    <source>
        <strain evidence="4 5">AC230</strain>
    </source>
</reference>
<dbReference type="InterPro" id="IPR020806">
    <property type="entry name" value="PKS_PP-bd"/>
</dbReference>
<dbReference type="PROSITE" id="PS00012">
    <property type="entry name" value="PHOSPHOPANTETHEINE"/>
    <property type="match status" value="1"/>
</dbReference>
<evidence type="ECO:0000256" key="2">
    <source>
        <dbReference type="ARBA" id="ARBA00022553"/>
    </source>
</evidence>
<dbReference type="Pfam" id="PF00550">
    <property type="entry name" value="PP-binding"/>
    <property type="match status" value="1"/>
</dbReference>
<accession>A0A370AV65</accession>
<dbReference type="Gene3D" id="1.10.1200.10">
    <property type="entry name" value="ACP-like"/>
    <property type="match status" value="1"/>
</dbReference>
<feature type="domain" description="Carrier" evidence="3">
    <location>
        <begin position="2"/>
        <end position="80"/>
    </location>
</feature>
<dbReference type="Proteomes" id="UP000253741">
    <property type="component" value="Unassembled WGS sequence"/>
</dbReference>
<protein>
    <submittedName>
        <fullName evidence="4">Acyl carrier protein</fullName>
    </submittedName>
</protein>
<dbReference type="InterPro" id="IPR009081">
    <property type="entry name" value="PP-bd_ACP"/>
</dbReference>
<dbReference type="InterPro" id="IPR036736">
    <property type="entry name" value="ACP-like_sf"/>
</dbReference>
<organism evidence="4 5">
    <name type="scientific">Streptomyces corynorhini</name>
    <dbReference type="NCBI Taxonomy" id="2282652"/>
    <lineage>
        <taxon>Bacteria</taxon>
        <taxon>Bacillati</taxon>
        <taxon>Actinomycetota</taxon>
        <taxon>Actinomycetes</taxon>
        <taxon>Kitasatosporales</taxon>
        <taxon>Streptomycetaceae</taxon>
        <taxon>Streptomyces</taxon>
    </lineage>
</organism>
<evidence type="ECO:0000259" key="3">
    <source>
        <dbReference type="PROSITE" id="PS50075"/>
    </source>
</evidence>
<keyword evidence="1" id="KW-0596">Phosphopantetheine</keyword>
<dbReference type="GO" id="GO:0017000">
    <property type="term" value="P:antibiotic biosynthetic process"/>
    <property type="evidence" value="ECO:0007669"/>
    <property type="project" value="UniProtKB-ARBA"/>
</dbReference>
<keyword evidence="2" id="KW-0597">Phosphoprotein</keyword>
<dbReference type="RefSeq" id="WP_114627245.1">
    <property type="nucleotide sequence ID" value="NZ_QQNA01000341.1"/>
</dbReference>
<dbReference type="SUPFAM" id="SSF47336">
    <property type="entry name" value="ACP-like"/>
    <property type="match status" value="1"/>
</dbReference>
<dbReference type="InterPro" id="IPR006162">
    <property type="entry name" value="Ppantetheine_attach_site"/>
</dbReference>
<evidence type="ECO:0000256" key="1">
    <source>
        <dbReference type="ARBA" id="ARBA00022450"/>
    </source>
</evidence>
<dbReference type="OrthoDB" id="3872735at2"/>
<comment type="caution">
    <text evidence="4">The sequence shown here is derived from an EMBL/GenBank/DDBJ whole genome shotgun (WGS) entry which is preliminary data.</text>
</comment>
<keyword evidence="5" id="KW-1185">Reference proteome</keyword>
<dbReference type="SMART" id="SM00823">
    <property type="entry name" value="PKS_PP"/>
    <property type="match status" value="1"/>
</dbReference>
<evidence type="ECO:0000313" key="4">
    <source>
        <dbReference type="EMBL" id="RDG33480.1"/>
    </source>
</evidence>
<proteinExistence type="predicted"/>
<dbReference type="GO" id="GO:0031177">
    <property type="term" value="F:phosphopantetheine binding"/>
    <property type="evidence" value="ECO:0007669"/>
    <property type="project" value="InterPro"/>
</dbReference>
<dbReference type="PROSITE" id="PS50075">
    <property type="entry name" value="CARRIER"/>
    <property type="match status" value="1"/>
</dbReference>
<dbReference type="EMBL" id="QQNA01000341">
    <property type="protein sequence ID" value="RDG33480.1"/>
    <property type="molecule type" value="Genomic_DNA"/>
</dbReference>
<name>A0A370AV65_9ACTN</name>
<dbReference type="AlphaFoldDB" id="A0A370AV65"/>
<sequence length="84" mass="9229">MADREQLALVLRTAVADVLGTDIDEVDETTDLITDYGVDSLELMEIGARLERNLDLRIEIEDLTRTRTVGEAVDLLAARSAGRA</sequence>
<gene>
    <name evidence="4" type="ORF">DVH02_31405</name>
</gene>